<evidence type="ECO:0000313" key="2">
    <source>
        <dbReference type="Proteomes" id="UP000293562"/>
    </source>
</evidence>
<dbReference type="OrthoDB" id="886726at2"/>
<protein>
    <submittedName>
        <fullName evidence="1">Uncharacterized protein</fullName>
    </submittedName>
</protein>
<accession>A0A4V2FSV9</accession>
<organism evidence="1 2">
    <name type="scientific">Ancylomarina subtilis</name>
    <dbReference type="NCBI Taxonomy" id="1639035"/>
    <lineage>
        <taxon>Bacteria</taxon>
        <taxon>Pseudomonadati</taxon>
        <taxon>Bacteroidota</taxon>
        <taxon>Bacteroidia</taxon>
        <taxon>Marinilabiliales</taxon>
        <taxon>Marinifilaceae</taxon>
        <taxon>Ancylomarina</taxon>
    </lineage>
</organism>
<proteinExistence type="predicted"/>
<gene>
    <name evidence="1" type="ORF">EV201_0380</name>
</gene>
<dbReference type="RefSeq" id="WP_130305691.1">
    <property type="nucleotide sequence ID" value="NZ_SHKN01000001.1"/>
</dbReference>
<dbReference type="Proteomes" id="UP000293562">
    <property type="component" value="Unassembled WGS sequence"/>
</dbReference>
<comment type="caution">
    <text evidence="1">The sequence shown here is derived from an EMBL/GenBank/DDBJ whole genome shotgun (WGS) entry which is preliminary data.</text>
</comment>
<sequence>MITKIKHLFFLSCLKASELIERDIHLKLNLKEKLQLKTHKLVCNKCKQYHKQSLLIEQCIRDLKSKKALSLDFKKLEERIIIKMRNV</sequence>
<dbReference type="AlphaFoldDB" id="A0A4V2FSV9"/>
<evidence type="ECO:0000313" key="1">
    <source>
        <dbReference type="EMBL" id="RZT95755.1"/>
    </source>
</evidence>
<dbReference type="EMBL" id="SHKN01000001">
    <property type="protein sequence ID" value="RZT95755.1"/>
    <property type="molecule type" value="Genomic_DNA"/>
</dbReference>
<reference evidence="1 2" key="1">
    <citation type="submission" date="2019-02" db="EMBL/GenBank/DDBJ databases">
        <title>Genomic Encyclopedia of Type Strains, Phase IV (KMG-IV): sequencing the most valuable type-strain genomes for metagenomic binning, comparative biology and taxonomic classification.</title>
        <authorList>
            <person name="Goeker M."/>
        </authorList>
    </citation>
    <scope>NUCLEOTIDE SEQUENCE [LARGE SCALE GENOMIC DNA]</scope>
    <source>
        <strain evidence="1 2">DSM 28825</strain>
    </source>
</reference>
<keyword evidence="2" id="KW-1185">Reference proteome</keyword>
<name>A0A4V2FSV9_9BACT</name>